<dbReference type="Gene3D" id="3.40.50.720">
    <property type="entry name" value="NAD(P)-binding Rossmann-like Domain"/>
    <property type="match status" value="1"/>
</dbReference>
<dbReference type="PANTHER" id="PTHR22604">
    <property type="entry name" value="OXIDOREDUCTASES"/>
    <property type="match status" value="1"/>
</dbReference>
<reference evidence="5 6" key="1">
    <citation type="submission" date="2020-10" db="EMBL/GenBank/DDBJ databases">
        <title>Wide distribution of Phycisphaera-like planctomycetes from WD2101 soil group in peatlands and genome analysis of the first cultivated representative.</title>
        <authorList>
            <person name="Dedysh S.N."/>
            <person name="Beletsky A.V."/>
            <person name="Ivanova A."/>
            <person name="Kulichevskaya I.S."/>
            <person name="Suzina N.E."/>
            <person name="Philippov D.A."/>
            <person name="Rakitin A.L."/>
            <person name="Mardanov A.V."/>
            <person name="Ravin N.V."/>
        </authorList>
    </citation>
    <scope>NUCLEOTIDE SEQUENCE [LARGE SCALE GENOMIC DNA]</scope>
    <source>
        <strain evidence="5 6">M1803</strain>
    </source>
</reference>
<dbReference type="RefSeq" id="WP_206294952.1">
    <property type="nucleotide sequence ID" value="NZ_CP063458.1"/>
</dbReference>
<evidence type="ECO:0000259" key="3">
    <source>
        <dbReference type="Pfam" id="PF01408"/>
    </source>
</evidence>
<comment type="similarity">
    <text evidence="1">Belongs to the Gfo/Idh/MocA family.</text>
</comment>
<dbReference type="InterPro" id="IPR050984">
    <property type="entry name" value="Gfo/Idh/MocA_domain"/>
</dbReference>
<accession>A0A7M2X4F5</accession>
<dbReference type="GO" id="GO:0000166">
    <property type="term" value="F:nucleotide binding"/>
    <property type="evidence" value="ECO:0007669"/>
    <property type="project" value="InterPro"/>
</dbReference>
<feature type="domain" description="GFO/IDH/MocA-like oxidoreductase" evidence="4">
    <location>
        <begin position="138"/>
        <end position="252"/>
    </location>
</feature>
<keyword evidence="6" id="KW-1185">Reference proteome</keyword>
<dbReference type="InterPro" id="IPR055170">
    <property type="entry name" value="GFO_IDH_MocA-like_dom"/>
</dbReference>
<evidence type="ECO:0000313" key="5">
    <source>
        <dbReference type="EMBL" id="QOV91650.1"/>
    </source>
</evidence>
<keyword evidence="2" id="KW-0560">Oxidoreductase</keyword>
<gene>
    <name evidence="5" type="ORF">IPV69_09915</name>
</gene>
<feature type="domain" description="Gfo/Idh/MocA-like oxidoreductase N-terminal" evidence="3">
    <location>
        <begin position="5"/>
        <end position="128"/>
    </location>
</feature>
<dbReference type="Proteomes" id="UP000593765">
    <property type="component" value="Chromosome"/>
</dbReference>
<dbReference type="SUPFAM" id="SSF55347">
    <property type="entry name" value="Glyceraldehyde-3-phosphate dehydrogenase-like, C-terminal domain"/>
    <property type="match status" value="1"/>
</dbReference>
<dbReference type="SUPFAM" id="SSF51735">
    <property type="entry name" value="NAD(P)-binding Rossmann-fold domains"/>
    <property type="match status" value="1"/>
</dbReference>
<dbReference type="GO" id="GO:0016491">
    <property type="term" value="F:oxidoreductase activity"/>
    <property type="evidence" value="ECO:0007669"/>
    <property type="project" value="UniProtKB-KW"/>
</dbReference>
<evidence type="ECO:0000256" key="2">
    <source>
        <dbReference type="ARBA" id="ARBA00023002"/>
    </source>
</evidence>
<dbReference type="PANTHER" id="PTHR22604:SF105">
    <property type="entry name" value="TRANS-1,2-DIHYDROBENZENE-1,2-DIOL DEHYDROGENASE"/>
    <property type="match status" value="1"/>
</dbReference>
<dbReference type="KEGG" id="hbs:IPV69_09915"/>
<sequence length="344" mass="36228">MADRLRWGILGTGNIARQFAVGVNASKHGVLTAVASRDGAKAAAFAAANGVAANGVAASLGDYRGLLRRDDVDAVYVSLPNSMHHDWTIAALEAGKHVLCEKPFAVTTAEARAMFAAADAHRRVLMEAFMYRCHPQTLAVQRAVADGVIGRVTQVRASFCYRTSKIAGNVRFDPALAGGALMDVGCYCISLGHLFCGPATDGSATGNLHPTGVDDLCTGWLKYAGGAVASFTCGTGTQANNTAYICGTDGFIEIPVPWKPPVPAGEFVIAHATPPKQDFAGGGAPPPPPRRVVTVPFEGDLYGIEADDFASSVWTGGSPRVTRAETMEVCRWIERFRAQIGLAY</sequence>
<dbReference type="InterPro" id="IPR000683">
    <property type="entry name" value="Gfo/Idh/MocA-like_OxRdtase_N"/>
</dbReference>
<organism evidence="5 6">
    <name type="scientific">Humisphaera borealis</name>
    <dbReference type="NCBI Taxonomy" id="2807512"/>
    <lineage>
        <taxon>Bacteria</taxon>
        <taxon>Pseudomonadati</taxon>
        <taxon>Planctomycetota</taxon>
        <taxon>Phycisphaerae</taxon>
        <taxon>Tepidisphaerales</taxon>
        <taxon>Tepidisphaeraceae</taxon>
        <taxon>Humisphaera</taxon>
    </lineage>
</organism>
<dbReference type="Gene3D" id="3.30.360.10">
    <property type="entry name" value="Dihydrodipicolinate Reductase, domain 2"/>
    <property type="match status" value="1"/>
</dbReference>
<proteinExistence type="inferred from homology"/>
<name>A0A7M2X4F5_9BACT</name>
<dbReference type="Pfam" id="PF01408">
    <property type="entry name" value="GFO_IDH_MocA"/>
    <property type="match status" value="1"/>
</dbReference>
<dbReference type="InterPro" id="IPR036291">
    <property type="entry name" value="NAD(P)-bd_dom_sf"/>
</dbReference>
<evidence type="ECO:0000259" key="4">
    <source>
        <dbReference type="Pfam" id="PF22725"/>
    </source>
</evidence>
<evidence type="ECO:0000313" key="6">
    <source>
        <dbReference type="Proteomes" id="UP000593765"/>
    </source>
</evidence>
<protein>
    <submittedName>
        <fullName evidence="5">Gfo/Idh/MocA family oxidoreductase</fullName>
    </submittedName>
</protein>
<dbReference type="EMBL" id="CP063458">
    <property type="protein sequence ID" value="QOV91650.1"/>
    <property type="molecule type" value="Genomic_DNA"/>
</dbReference>
<dbReference type="AlphaFoldDB" id="A0A7M2X4F5"/>
<evidence type="ECO:0000256" key="1">
    <source>
        <dbReference type="ARBA" id="ARBA00010928"/>
    </source>
</evidence>
<dbReference type="Pfam" id="PF22725">
    <property type="entry name" value="GFO_IDH_MocA_C3"/>
    <property type="match status" value="1"/>
</dbReference>